<keyword evidence="3" id="KW-0804">Transcription</keyword>
<feature type="region of interest" description="Disordered" evidence="6">
    <location>
        <begin position="401"/>
        <end position="455"/>
    </location>
</feature>
<evidence type="ECO:0000259" key="8">
    <source>
        <dbReference type="PROSITE" id="PS51294"/>
    </source>
</evidence>
<keyword evidence="4" id="KW-0539">Nucleus</keyword>
<feature type="region of interest" description="Disordered" evidence="6">
    <location>
        <begin position="281"/>
        <end position="300"/>
    </location>
</feature>
<dbReference type="AlphaFoldDB" id="A0AAW2XR51"/>
<evidence type="ECO:0000256" key="4">
    <source>
        <dbReference type="ARBA" id="ARBA00023242"/>
    </source>
</evidence>
<dbReference type="GO" id="GO:0000160">
    <property type="term" value="P:phosphorelay signal transduction system"/>
    <property type="evidence" value="ECO:0007669"/>
    <property type="project" value="InterPro"/>
</dbReference>
<evidence type="ECO:0000256" key="3">
    <source>
        <dbReference type="ARBA" id="ARBA00023163"/>
    </source>
</evidence>
<dbReference type="FunFam" id="1.10.10.60:FF:000007">
    <property type="entry name" value="Two-component response regulator"/>
    <property type="match status" value="1"/>
</dbReference>
<dbReference type="InterPro" id="IPR001005">
    <property type="entry name" value="SANT/Myb"/>
</dbReference>
<dbReference type="PANTHER" id="PTHR31442">
    <property type="entry name" value="HOMEODOMAIN-LIKE SUPERFAMILY PROTEIN-RELATED"/>
    <property type="match status" value="1"/>
</dbReference>
<evidence type="ECO:0000256" key="5">
    <source>
        <dbReference type="PROSITE-ProRule" id="PRU00169"/>
    </source>
</evidence>
<proteinExistence type="predicted"/>
<dbReference type="NCBIfam" id="TIGR01557">
    <property type="entry name" value="myb_SHAQKYF"/>
    <property type="match status" value="1"/>
</dbReference>
<dbReference type="GO" id="GO:0003677">
    <property type="term" value="F:DNA binding"/>
    <property type="evidence" value="ECO:0007669"/>
    <property type="project" value="InterPro"/>
</dbReference>
<dbReference type="InterPro" id="IPR011006">
    <property type="entry name" value="CheY-like_superfamily"/>
</dbReference>
<reference evidence="9" key="2">
    <citation type="journal article" date="2024" name="Plant">
        <title>Genomic evolution and insights into agronomic trait innovations of Sesamum species.</title>
        <authorList>
            <person name="Miao H."/>
            <person name="Wang L."/>
            <person name="Qu L."/>
            <person name="Liu H."/>
            <person name="Sun Y."/>
            <person name="Le M."/>
            <person name="Wang Q."/>
            <person name="Wei S."/>
            <person name="Zheng Y."/>
            <person name="Lin W."/>
            <person name="Duan Y."/>
            <person name="Cao H."/>
            <person name="Xiong S."/>
            <person name="Wang X."/>
            <person name="Wei L."/>
            <person name="Li C."/>
            <person name="Ma Q."/>
            <person name="Ju M."/>
            <person name="Zhao R."/>
            <person name="Li G."/>
            <person name="Mu C."/>
            <person name="Tian Q."/>
            <person name="Mei H."/>
            <person name="Zhang T."/>
            <person name="Gao T."/>
            <person name="Zhang H."/>
        </authorList>
    </citation>
    <scope>NUCLEOTIDE SEQUENCE</scope>
    <source>
        <strain evidence="9">KEN1</strain>
    </source>
</reference>
<feature type="compositionally biased region" description="Polar residues" evidence="6">
    <location>
        <begin position="422"/>
        <end position="448"/>
    </location>
</feature>
<evidence type="ECO:0000259" key="7">
    <source>
        <dbReference type="PROSITE" id="PS50110"/>
    </source>
</evidence>
<dbReference type="SUPFAM" id="SSF52172">
    <property type="entry name" value="CheY-like"/>
    <property type="match status" value="1"/>
</dbReference>
<reference evidence="9" key="1">
    <citation type="submission" date="2020-06" db="EMBL/GenBank/DDBJ databases">
        <authorList>
            <person name="Li T."/>
            <person name="Hu X."/>
            <person name="Zhang T."/>
            <person name="Song X."/>
            <person name="Zhang H."/>
            <person name="Dai N."/>
            <person name="Sheng W."/>
            <person name="Hou X."/>
            <person name="Wei L."/>
        </authorList>
    </citation>
    <scope>NUCLEOTIDE SEQUENCE</scope>
    <source>
        <strain evidence="9">KEN1</strain>
        <tissue evidence="9">Leaf</tissue>
    </source>
</reference>
<gene>
    <name evidence="9" type="ORF">Slati_0942700</name>
</gene>
<dbReference type="Pfam" id="PF00249">
    <property type="entry name" value="Myb_DNA-binding"/>
    <property type="match status" value="1"/>
</dbReference>
<organism evidence="9">
    <name type="scientific">Sesamum latifolium</name>
    <dbReference type="NCBI Taxonomy" id="2727402"/>
    <lineage>
        <taxon>Eukaryota</taxon>
        <taxon>Viridiplantae</taxon>
        <taxon>Streptophyta</taxon>
        <taxon>Embryophyta</taxon>
        <taxon>Tracheophyta</taxon>
        <taxon>Spermatophyta</taxon>
        <taxon>Magnoliopsida</taxon>
        <taxon>eudicotyledons</taxon>
        <taxon>Gunneridae</taxon>
        <taxon>Pentapetalae</taxon>
        <taxon>asterids</taxon>
        <taxon>lamiids</taxon>
        <taxon>Lamiales</taxon>
        <taxon>Pedaliaceae</taxon>
        <taxon>Sesamum</taxon>
    </lineage>
</organism>
<comment type="caution">
    <text evidence="5">Lacks conserved residue(s) required for the propagation of feature annotation.</text>
</comment>
<dbReference type="InterPro" id="IPR044841">
    <property type="entry name" value="LUX/BOA-like"/>
</dbReference>
<sequence length="455" mass="52343">MNHQTFEATISMAQSMTCRIHVLLVDHDTNHHGPAIEILQYFSYKVTIIKLASVALSVLSRGNPRFDLLIENINSPDLCGFKLLQEAVNMDLPVVYEEDVMLTRRALEGGAFLCIKKPLTMETTKYLWQHVLREKVCKMKENERFKEFVMHNKLHDGFGEEDPMRGYINDYMNSDENYISNKKMRYMKIADEDEETSPQHHDVAKFRKKVWTEWTQELHEKFMDAVRQLGEGRCYPREILEIMNVPGLTRMQVASHLQKCRRGTWQSPDERKCKIVIPKMTSPQTNGRAKPRKFGSMPQIGQQDHDNIADFIFYLVIYKERSSHERYGNRFSHVGPETLNVAQLGLSIGMDDEAFMSNEQFVFDAESVTPSISTSLDQKNTTEDYYEFPNIDCMIQNLSASQQEQKMDPSGGQDAFDPNPVYSDQGSILDDTLTTQGNEAATSDNGETQGEKREE</sequence>
<evidence type="ECO:0000256" key="2">
    <source>
        <dbReference type="ARBA" id="ARBA00023015"/>
    </source>
</evidence>
<dbReference type="Gene3D" id="3.40.50.2300">
    <property type="match status" value="1"/>
</dbReference>
<evidence type="ECO:0000256" key="1">
    <source>
        <dbReference type="ARBA" id="ARBA00004123"/>
    </source>
</evidence>
<dbReference type="GO" id="GO:0003700">
    <property type="term" value="F:DNA-binding transcription factor activity"/>
    <property type="evidence" value="ECO:0007669"/>
    <property type="project" value="InterPro"/>
</dbReference>
<dbReference type="EMBL" id="JACGWN010000003">
    <property type="protein sequence ID" value="KAL0456035.1"/>
    <property type="molecule type" value="Genomic_DNA"/>
</dbReference>
<feature type="domain" description="HTH myb-type" evidence="8">
    <location>
        <begin position="214"/>
        <end position="265"/>
    </location>
</feature>
<evidence type="ECO:0000256" key="6">
    <source>
        <dbReference type="SAM" id="MobiDB-lite"/>
    </source>
</evidence>
<dbReference type="PROSITE" id="PS51294">
    <property type="entry name" value="HTH_MYB"/>
    <property type="match status" value="1"/>
</dbReference>
<dbReference type="Gene3D" id="1.10.10.60">
    <property type="entry name" value="Homeodomain-like"/>
    <property type="match status" value="1"/>
</dbReference>
<dbReference type="InterPro" id="IPR001789">
    <property type="entry name" value="Sig_transdc_resp-reg_receiver"/>
</dbReference>
<dbReference type="PANTHER" id="PTHR31442:SF32">
    <property type="entry name" value="TWO-COMPONENT RESPONSE REGULATOR ORR21-LIKE"/>
    <property type="match status" value="1"/>
</dbReference>
<feature type="domain" description="Response regulatory" evidence="7">
    <location>
        <begin position="21"/>
        <end position="132"/>
    </location>
</feature>
<accession>A0AAW2XR51</accession>
<comment type="caution">
    <text evidence="9">The sequence shown here is derived from an EMBL/GenBank/DDBJ whole genome shotgun (WGS) entry which is preliminary data.</text>
</comment>
<keyword evidence="2" id="KW-0805">Transcription regulation</keyword>
<dbReference type="SUPFAM" id="SSF46689">
    <property type="entry name" value="Homeodomain-like"/>
    <property type="match status" value="1"/>
</dbReference>
<dbReference type="InterPro" id="IPR017930">
    <property type="entry name" value="Myb_dom"/>
</dbReference>
<dbReference type="InterPro" id="IPR006447">
    <property type="entry name" value="Myb_dom_plants"/>
</dbReference>
<dbReference type="InterPro" id="IPR009057">
    <property type="entry name" value="Homeodomain-like_sf"/>
</dbReference>
<evidence type="ECO:0000313" key="9">
    <source>
        <dbReference type="EMBL" id="KAL0456035.1"/>
    </source>
</evidence>
<name>A0AAW2XR51_9LAMI</name>
<comment type="subcellular location">
    <subcellularLocation>
        <location evidence="1">Nucleus</location>
    </subcellularLocation>
</comment>
<dbReference type="PROSITE" id="PS50110">
    <property type="entry name" value="RESPONSE_REGULATORY"/>
    <property type="match status" value="1"/>
</dbReference>
<dbReference type="GO" id="GO:0005634">
    <property type="term" value="C:nucleus"/>
    <property type="evidence" value="ECO:0007669"/>
    <property type="project" value="UniProtKB-SubCell"/>
</dbReference>
<protein>
    <submittedName>
        <fullName evidence="9">Two-component response regulator ORR26</fullName>
    </submittedName>
</protein>